<dbReference type="Gene3D" id="1.25.40.10">
    <property type="entry name" value="Tetratricopeptide repeat domain"/>
    <property type="match status" value="1"/>
</dbReference>
<reference evidence="1 2" key="1">
    <citation type="submission" date="2021-01" db="EMBL/GenBank/DDBJ databases">
        <title>Whole genome shotgun sequence of Verrucosispora qiuiae NBRC 106684.</title>
        <authorList>
            <person name="Komaki H."/>
            <person name="Tamura T."/>
        </authorList>
    </citation>
    <scope>NUCLEOTIDE SEQUENCE [LARGE SCALE GENOMIC DNA]</scope>
    <source>
        <strain evidence="1 2">NBRC 106684</strain>
    </source>
</reference>
<dbReference type="SUPFAM" id="SSF48452">
    <property type="entry name" value="TPR-like"/>
    <property type="match status" value="1"/>
</dbReference>
<evidence type="ECO:0000313" key="1">
    <source>
        <dbReference type="EMBL" id="GIJ25200.1"/>
    </source>
</evidence>
<gene>
    <name evidence="1" type="ORF">Vqi01_03620</name>
</gene>
<keyword evidence="2" id="KW-1185">Reference proteome</keyword>
<proteinExistence type="predicted"/>
<comment type="caution">
    <text evidence="1">The sequence shown here is derived from an EMBL/GenBank/DDBJ whole genome shotgun (WGS) entry which is preliminary data.</text>
</comment>
<protein>
    <submittedName>
        <fullName evidence="1">Tat pathway signal protein</fullName>
    </submittedName>
</protein>
<dbReference type="EMBL" id="BOPC01000004">
    <property type="protein sequence ID" value="GIJ25200.1"/>
    <property type="molecule type" value="Genomic_DNA"/>
</dbReference>
<evidence type="ECO:0000313" key="2">
    <source>
        <dbReference type="Proteomes" id="UP000653076"/>
    </source>
</evidence>
<dbReference type="RefSeq" id="WP_204032325.1">
    <property type="nucleotide sequence ID" value="NZ_BOPC01000004.1"/>
</dbReference>
<dbReference type="Proteomes" id="UP000653076">
    <property type="component" value="Unassembled WGS sequence"/>
</dbReference>
<organism evidence="1 2">
    <name type="scientific">Micromonospora qiuiae</name>
    <dbReference type="NCBI Taxonomy" id="502268"/>
    <lineage>
        <taxon>Bacteria</taxon>
        <taxon>Bacillati</taxon>
        <taxon>Actinomycetota</taxon>
        <taxon>Actinomycetes</taxon>
        <taxon>Micromonosporales</taxon>
        <taxon>Micromonosporaceae</taxon>
        <taxon>Micromonospora</taxon>
    </lineage>
</organism>
<dbReference type="InterPro" id="IPR011990">
    <property type="entry name" value="TPR-like_helical_dom_sf"/>
</dbReference>
<accession>A0ABQ4J4V7</accession>
<name>A0ABQ4J4V7_9ACTN</name>
<sequence length="470" mass="51166">MARAPRRRNEKLLAAVRECRWSYEACAAAIRLVARENGDDLSSCDRSHIGHWVAGVKPNDRTCRFLAEAISRRLGRVVNQIDLGLLKGGNLKPDLGGLDWWKHAPATDLLTVGRADLERREFGLTALYSLAALAVPLDQWQEIADRGRRAQGGGIAVGPREIDAVRDMLAVFSRADERLGGGHARLAVVQYLTSDVAGYLQGRFSSDHDRRAMFSVAAEMTYLAGWKAFDSSLHGLAQRYYVQALRLANEADDRPLAGFTLRAMAHQAVDLGHGQEALRLATAALEWSRGRATPAATALFTILTARGHAATSDKARASAAITAAETHLANAEPDDEPIWIRTSGFTETSLASQAGQALRDLGDLPAAEAQFRRSIVTRNAEAYRRIHSLTLANLADVQCAQGRLREATDHWNHAMNAMAGVKSGRASVAVKNIRTRLGSFGPRLPAFAQQLDRRAAVFLREAAGRGGERT</sequence>